<dbReference type="Proteomes" id="UP001219525">
    <property type="component" value="Unassembled WGS sequence"/>
</dbReference>
<comment type="caution">
    <text evidence="2">The sequence shown here is derived from an EMBL/GenBank/DDBJ whole genome shotgun (WGS) entry which is preliminary data.</text>
</comment>
<proteinExistence type="predicted"/>
<accession>A0AAD6UX20</accession>
<reference evidence="2" key="1">
    <citation type="submission" date="2023-03" db="EMBL/GenBank/DDBJ databases">
        <title>Massive genome expansion in bonnet fungi (Mycena s.s.) driven by repeated elements and novel gene families across ecological guilds.</title>
        <authorList>
            <consortium name="Lawrence Berkeley National Laboratory"/>
            <person name="Harder C.B."/>
            <person name="Miyauchi S."/>
            <person name="Viragh M."/>
            <person name="Kuo A."/>
            <person name="Thoen E."/>
            <person name="Andreopoulos B."/>
            <person name="Lu D."/>
            <person name="Skrede I."/>
            <person name="Drula E."/>
            <person name="Henrissat B."/>
            <person name="Morin E."/>
            <person name="Kohler A."/>
            <person name="Barry K."/>
            <person name="LaButti K."/>
            <person name="Morin E."/>
            <person name="Salamov A."/>
            <person name="Lipzen A."/>
            <person name="Mereny Z."/>
            <person name="Hegedus B."/>
            <person name="Baldrian P."/>
            <person name="Stursova M."/>
            <person name="Weitz H."/>
            <person name="Taylor A."/>
            <person name="Grigoriev I.V."/>
            <person name="Nagy L.G."/>
            <person name="Martin F."/>
            <person name="Kauserud H."/>
        </authorList>
    </citation>
    <scope>NUCLEOTIDE SEQUENCE</scope>
    <source>
        <strain evidence="2">9144</strain>
    </source>
</reference>
<evidence type="ECO:0000313" key="2">
    <source>
        <dbReference type="EMBL" id="KAJ7195548.1"/>
    </source>
</evidence>
<organism evidence="2 3">
    <name type="scientific">Mycena pura</name>
    <dbReference type="NCBI Taxonomy" id="153505"/>
    <lineage>
        <taxon>Eukaryota</taxon>
        <taxon>Fungi</taxon>
        <taxon>Dikarya</taxon>
        <taxon>Basidiomycota</taxon>
        <taxon>Agaricomycotina</taxon>
        <taxon>Agaricomycetes</taxon>
        <taxon>Agaricomycetidae</taxon>
        <taxon>Agaricales</taxon>
        <taxon>Marasmiineae</taxon>
        <taxon>Mycenaceae</taxon>
        <taxon>Mycena</taxon>
    </lineage>
</organism>
<protein>
    <submittedName>
        <fullName evidence="2">Uncharacterized protein</fullName>
    </submittedName>
</protein>
<evidence type="ECO:0000313" key="3">
    <source>
        <dbReference type="Proteomes" id="UP001219525"/>
    </source>
</evidence>
<feature type="region of interest" description="Disordered" evidence="1">
    <location>
        <begin position="196"/>
        <end position="295"/>
    </location>
</feature>
<gene>
    <name evidence="2" type="ORF">GGX14DRAFT_575619</name>
</gene>
<evidence type="ECO:0000256" key="1">
    <source>
        <dbReference type="SAM" id="MobiDB-lite"/>
    </source>
</evidence>
<dbReference type="AlphaFoldDB" id="A0AAD6UX20"/>
<name>A0AAD6UX20_9AGAR</name>
<keyword evidence="3" id="KW-1185">Reference proteome</keyword>
<feature type="region of interest" description="Disordered" evidence="1">
    <location>
        <begin position="1"/>
        <end position="54"/>
    </location>
</feature>
<feature type="compositionally biased region" description="Basic and acidic residues" evidence="1">
    <location>
        <begin position="267"/>
        <end position="276"/>
    </location>
</feature>
<dbReference type="EMBL" id="JARJCW010000090">
    <property type="protein sequence ID" value="KAJ7195548.1"/>
    <property type="molecule type" value="Genomic_DNA"/>
</dbReference>
<feature type="compositionally biased region" description="Basic and acidic residues" evidence="1">
    <location>
        <begin position="283"/>
        <end position="295"/>
    </location>
</feature>
<sequence>MTSGHKTSKSKTADKENGVDRRKGKSTPSRQPRRRDRLEDSTNTQQHGDGDPWERIRELEAALQATKARADRAEQATEQPLVEETAEKIPWPAILSAMTMEEIQDKLRIEKQVWNAIRTFIRHKLHAARLDWDKGWKAQDSTKLGLVSRAANDQFPVLKRCDRCWATSRIMKQCWDNMKDFHHDIKNPNTYLGRKARERQQTPPPRHHTPPVSSPGPTPGPSHQHDSPAPSPQPRLVARIISSEDDDFVEEDAGKNGEQPEAGSDGDNDRPLSEKARGKRAQRGGEDRPSKRART</sequence>
<feature type="compositionally biased region" description="Basic and acidic residues" evidence="1">
    <location>
        <begin position="11"/>
        <end position="21"/>
    </location>
</feature>